<comment type="caution">
    <text evidence="2">The sequence shown here is derived from an EMBL/GenBank/DDBJ whole genome shotgun (WGS) entry which is preliminary data.</text>
</comment>
<evidence type="ECO:0000313" key="3">
    <source>
        <dbReference type="Proteomes" id="UP001281761"/>
    </source>
</evidence>
<keyword evidence="3" id="KW-1185">Reference proteome</keyword>
<proteinExistence type="predicted"/>
<keyword evidence="1" id="KW-0732">Signal</keyword>
<dbReference type="Proteomes" id="UP001281761">
    <property type="component" value="Unassembled WGS sequence"/>
</dbReference>
<protein>
    <submittedName>
        <fullName evidence="2">Uncharacterized protein</fullName>
    </submittedName>
</protein>
<feature type="signal peptide" evidence="1">
    <location>
        <begin position="1"/>
        <end position="18"/>
    </location>
</feature>
<gene>
    <name evidence="2" type="ORF">BLNAU_2645</name>
</gene>
<organism evidence="2 3">
    <name type="scientific">Blattamonas nauphoetae</name>
    <dbReference type="NCBI Taxonomy" id="2049346"/>
    <lineage>
        <taxon>Eukaryota</taxon>
        <taxon>Metamonada</taxon>
        <taxon>Preaxostyla</taxon>
        <taxon>Oxymonadida</taxon>
        <taxon>Blattamonas</taxon>
    </lineage>
</organism>
<feature type="chain" id="PRO_5045239697" evidence="1">
    <location>
        <begin position="19"/>
        <end position="201"/>
    </location>
</feature>
<reference evidence="2 3" key="1">
    <citation type="journal article" date="2022" name="bioRxiv">
        <title>Genomics of Preaxostyla Flagellates Illuminates Evolutionary Transitions and the Path Towards Mitochondrial Loss.</title>
        <authorList>
            <person name="Novak L.V.F."/>
            <person name="Treitli S.C."/>
            <person name="Pyrih J."/>
            <person name="Halakuc P."/>
            <person name="Pipaliya S.V."/>
            <person name="Vacek V."/>
            <person name="Brzon O."/>
            <person name="Soukal P."/>
            <person name="Eme L."/>
            <person name="Dacks J.B."/>
            <person name="Karnkowska A."/>
            <person name="Elias M."/>
            <person name="Hampl V."/>
        </authorList>
    </citation>
    <scope>NUCLEOTIDE SEQUENCE [LARGE SCALE GENOMIC DNA]</scope>
    <source>
        <strain evidence="2">NAU3</strain>
        <tissue evidence="2">Gut</tissue>
    </source>
</reference>
<evidence type="ECO:0000313" key="2">
    <source>
        <dbReference type="EMBL" id="KAK2962402.1"/>
    </source>
</evidence>
<evidence type="ECO:0000256" key="1">
    <source>
        <dbReference type="SAM" id="SignalP"/>
    </source>
</evidence>
<accession>A0ABQ9YF49</accession>
<sequence length="201" mass="22608">MWWSEIVFIAIFFSAAHLFVQTHQLVRTDVIAVDGVLDTFLFIVGVLRASTKCCCPSLRIIFRDVLIDIIVLTVMENTITSTLNHTTALITAKKYYTDVVKGITTAVRDASSTLTDKQDYSSTTLLTSGNSVSMMIPFTSVVVSRVILSPCWLSASLLIAHVTIVTVQHIVHRKIKMNKQQQRFYIHGRKVPNQLHRQDIS</sequence>
<dbReference type="EMBL" id="JARBJD010000011">
    <property type="protein sequence ID" value="KAK2962402.1"/>
    <property type="molecule type" value="Genomic_DNA"/>
</dbReference>
<name>A0ABQ9YF49_9EUKA</name>